<evidence type="ECO:0000256" key="1">
    <source>
        <dbReference type="ARBA" id="ARBA00004496"/>
    </source>
</evidence>
<evidence type="ECO:0000259" key="5">
    <source>
        <dbReference type="Pfam" id="PF01138"/>
    </source>
</evidence>
<sequence>MVNVISEVSKEKVFDLLNQGKRIDDRKFSEYRNISIKTDYIGKADGSAMVSIGCTTVIVGVKAQMTTPFNNAPNSGIIITNTELLAIASRNFEYGPPNKFAVEISRVVDRAIRESPVVDLDKLCVIEGSKSWKLHIDMYIVDFDGNIMDAACLGAICALLTTKIPTATSVNGEIVIDEENLTPLPIKNRSILCTVVKINNQLIVDPSKIEEILMDSSVSFGFREDGSLCALQKCGLNTLTHKEVTKAMKIASIRAKELFSIIDTI</sequence>
<reference evidence="7 8" key="1">
    <citation type="submission" date="2017-05" db="EMBL/GenBank/DDBJ databases">
        <title>Host range expansion of the Methanosphaera genus to humans and monogastric animals involves recent and extensive reduction in genome content.</title>
        <authorList>
            <person name="Hoedt E.C."/>
            <person name="Volmer J.G."/>
            <person name="Parks D.H."/>
            <person name="Rosewarne C.P."/>
            <person name="Denman S.E."/>
            <person name="Mcsweeney C.S."/>
            <person name="O Cuiv P."/>
            <person name="Hugenholtz P."/>
            <person name="Tyson G.W."/>
            <person name="Morrison M."/>
        </authorList>
    </citation>
    <scope>NUCLEOTIDE SEQUENCE [LARGE SCALE GENOMIC DNA]</scope>
    <source>
        <strain evidence="7 8">PA5</strain>
    </source>
</reference>
<comment type="caution">
    <text evidence="7">The sequence shown here is derived from an EMBL/GenBank/DDBJ whole genome shotgun (WGS) entry which is preliminary data.</text>
</comment>
<name>A0A328PXK1_9EURY</name>
<keyword evidence="2 4" id="KW-0963">Cytoplasm</keyword>
<protein>
    <recommendedName>
        <fullName evidence="4">Exosome complex component Rrp42</fullName>
    </recommendedName>
</protein>
<dbReference type="EMBL" id="NGJK01000079">
    <property type="protein sequence ID" value="RAP02672.1"/>
    <property type="molecule type" value="Genomic_DNA"/>
</dbReference>
<evidence type="ECO:0000313" key="7">
    <source>
        <dbReference type="EMBL" id="RAP02672.1"/>
    </source>
</evidence>
<feature type="domain" description="Exoribonuclease phosphorolytic" evidence="6">
    <location>
        <begin position="191"/>
        <end position="252"/>
    </location>
</feature>
<proteinExistence type="inferred from homology"/>
<evidence type="ECO:0000313" key="8">
    <source>
        <dbReference type="Proteomes" id="UP000248557"/>
    </source>
</evidence>
<dbReference type="RefSeq" id="WP_112149699.1">
    <property type="nucleotide sequence ID" value="NZ_CAUHHK010000002.1"/>
</dbReference>
<dbReference type="Pfam" id="PF01138">
    <property type="entry name" value="RNase_PH"/>
    <property type="match status" value="1"/>
</dbReference>
<dbReference type="InterPro" id="IPR020568">
    <property type="entry name" value="Ribosomal_Su5_D2-typ_SF"/>
</dbReference>
<dbReference type="NCBIfam" id="NF003282">
    <property type="entry name" value="PRK04282.1-1"/>
    <property type="match status" value="1"/>
</dbReference>
<dbReference type="PANTHER" id="PTHR11097:SF8">
    <property type="entry name" value="EXOSOME COMPLEX COMPONENT RRP42"/>
    <property type="match status" value="1"/>
</dbReference>
<dbReference type="AlphaFoldDB" id="A0A328PXK1"/>
<dbReference type="HAMAP" id="MF_00622">
    <property type="entry name" value="Exosome_Rrp42"/>
    <property type="match status" value="1"/>
</dbReference>
<dbReference type="GO" id="GO:0016075">
    <property type="term" value="P:rRNA catabolic process"/>
    <property type="evidence" value="ECO:0007669"/>
    <property type="project" value="TreeGrafter"/>
</dbReference>
<gene>
    <name evidence="4" type="primary">rrp42</name>
    <name evidence="7" type="ORF">CA615_06225</name>
</gene>
<accession>A0A328PXK1</accession>
<comment type="subunit">
    <text evidence="4">Component of the archaeal exosome complex. Forms a hexameric ring-like arrangement composed of 3 Rrp41-Rrp42 heterodimers. The hexameric ring associates with a trimer of Rrp4 and/or Csl4 subunits.</text>
</comment>
<organism evidence="7 8">
    <name type="scientific">Methanosphaera stadtmanae</name>
    <dbReference type="NCBI Taxonomy" id="2317"/>
    <lineage>
        <taxon>Archaea</taxon>
        <taxon>Methanobacteriati</taxon>
        <taxon>Methanobacteriota</taxon>
        <taxon>Methanomada group</taxon>
        <taxon>Methanobacteria</taxon>
        <taxon>Methanobacteriales</taxon>
        <taxon>Methanobacteriaceae</taxon>
        <taxon>Methanosphaera</taxon>
    </lineage>
</organism>
<dbReference type="SUPFAM" id="SSF55666">
    <property type="entry name" value="Ribonuclease PH domain 2-like"/>
    <property type="match status" value="1"/>
</dbReference>
<evidence type="ECO:0000259" key="6">
    <source>
        <dbReference type="Pfam" id="PF03725"/>
    </source>
</evidence>
<dbReference type="FunFam" id="3.30.230.70:FF:000017">
    <property type="entry name" value="Exosome complex component Rrp42"/>
    <property type="match status" value="1"/>
</dbReference>
<dbReference type="InterPro" id="IPR015847">
    <property type="entry name" value="ExoRNase_PH_dom2"/>
</dbReference>
<dbReference type="InterPro" id="IPR036345">
    <property type="entry name" value="ExoRNase_PH_dom2_sf"/>
</dbReference>
<dbReference type="InterPro" id="IPR050590">
    <property type="entry name" value="Exosome_comp_Rrp42_subfam"/>
</dbReference>
<dbReference type="InterPro" id="IPR020869">
    <property type="entry name" value="Rrp42_archaea"/>
</dbReference>
<comment type="subcellular location">
    <subcellularLocation>
        <location evidence="1 4">Cytoplasm</location>
    </subcellularLocation>
</comment>
<comment type="similarity">
    <text evidence="4">Belongs to the RNase PH family. Rrp42 subfamily.</text>
</comment>
<dbReference type="SUPFAM" id="SSF54211">
    <property type="entry name" value="Ribosomal protein S5 domain 2-like"/>
    <property type="match status" value="1"/>
</dbReference>
<dbReference type="GO" id="GO:0035925">
    <property type="term" value="F:mRNA 3'-UTR AU-rich region binding"/>
    <property type="evidence" value="ECO:0007669"/>
    <property type="project" value="TreeGrafter"/>
</dbReference>
<dbReference type="Pfam" id="PF03725">
    <property type="entry name" value="RNase_PH_C"/>
    <property type="match status" value="1"/>
</dbReference>
<dbReference type="PANTHER" id="PTHR11097">
    <property type="entry name" value="EXOSOME COMPLEX EXONUCLEASE RIBOSOMAL RNA PROCESSING PROTEIN"/>
    <property type="match status" value="1"/>
</dbReference>
<evidence type="ECO:0000256" key="4">
    <source>
        <dbReference type="HAMAP-Rule" id="MF_00622"/>
    </source>
</evidence>
<evidence type="ECO:0000256" key="3">
    <source>
        <dbReference type="ARBA" id="ARBA00022835"/>
    </source>
</evidence>
<dbReference type="InterPro" id="IPR027408">
    <property type="entry name" value="PNPase/RNase_PH_dom_sf"/>
</dbReference>
<comment type="function">
    <text evidence="4">Non-catalytic component of the exosome, which is a complex involved in RNA degradation. Contributes to the structuring of the Rrp41 active site.</text>
</comment>
<keyword evidence="3 4" id="KW-0271">Exosome</keyword>
<dbReference type="InterPro" id="IPR001247">
    <property type="entry name" value="ExoRNase_PH_dom1"/>
</dbReference>
<feature type="domain" description="Exoribonuclease phosphorolytic" evidence="5">
    <location>
        <begin position="30"/>
        <end position="165"/>
    </location>
</feature>
<dbReference type="Gene3D" id="3.30.230.70">
    <property type="entry name" value="GHMP Kinase, N-terminal domain"/>
    <property type="match status" value="1"/>
</dbReference>
<dbReference type="Proteomes" id="UP000248557">
    <property type="component" value="Unassembled WGS sequence"/>
</dbReference>
<dbReference type="GO" id="GO:0000177">
    <property type="term" value="C:cytoplasmic exosome (RNase complex)"/>
    <property type="evidence" value="ECO:0007669"/>
    <property type="project" value="TreeGrafter"/>
</dbReference>
<evidence type="ECO:0000256" key="2">
    <source>
        <dbReference type="ARBA" id="ARBA00022490"/>
    </source>
</evidence>